<dbReference type="InterPro" id="IPR029044">
    <property type="entry name" value="Nucleotide-diphossugar_trans"/>
</dbReference>
<proteinExistence type="predicted"/>
<evidence type="ECO:0000313" key="2">
    <source>
        <dbReference type="Proteomes" id="UP000232122"/>
    </source>
</evidence>
<keyword evidence="2" id="KW-1185">Reference proteome</keyword>
<name>A0AAE4U0A4_9LEPT</name>
<protein>
    <submittedName>
        <fullName evidence="1">Uncharacterized protein</fullName>
    </submittedName>
</protein>
<dbReference type="AlphaFoldDB" id="A0AAE4U0A4"/>
<reference evidence="1 2" key="1">
    <citation type="journal article" date="2018" name="Microb. Genom.">
        <title>Deciphering the unexplored Leptospira diversity from soils uncovers genomic evolution to virulence.</title>
        <authorList>
            <person name="Thibeaux R."/>
            <person name="Iraola G."/>
            <person name="Ferres I."/>
            <person name="Bierque E."/>
            <person name="Girault D."/>
            <person name="Soupe-Gilbert M.E."/>
            <person name="Picardeau M."/>
            <person name="Goarant C."/>
        </authorList>
    </citation>
    <scope>NUCLEOTIDE SEQUENCE [LARGE SCALE GENOMIC DNA]</scope>
    <source>
        <strain evidence="1 2">ATI7-C-A5</strain>
    </source>
</reference>
<organism evidence="1 2">
    <name type="scientific">Leptospira ellisii</name>
    <dbReference type="NCBI Taxonomy" id="2023197"/>
    <lineage>
        <taxon>Bacteria</taxon>
        <taxon>Pseudomonadati</taxon>
        <taxon>Spirochaetota</taxon>
        <taxon>Spirochaetia</taxon>
        <taxon>Leptospirales</taxon>
        <taxon>Leptospiraceae</taxon>
        <taxon>Leptospira</taxon>
    </lineage>
</organism>
<dbReference type="Proteomes" id="UP000232122">
    <property type="component" value="Unassembled WGS sequence"/>
</dbReference>
<evidence type="ECO:0000313" key="1">
    <source>
        <dbReference type="EMBL" id="MDV6236870.1"/>
    </source>
</evidence>
<comment type="caution">
    <text evidence="1">The sequence shown here is derived from an EMBL/GenBank/DDBJ whole genome shotgun (WGS) entry which is preliminary data.</text>
</comment>
<accession>A0AAE4U0A4</accession>
<dbReference type="EMBL" id="NPEF02000017">
    <property type="protein sequence ID" value="MDV6236870.1"/>
    <property type="molecule type" value="Genomic_DNA"/>
</dbReference>
<gene>
    <name evidence="1" type="ORF">CH379_014670</name>
</gene>
<sequence length="235" mass="27131">MLTCSGTPASIREFGLNYLRSTGYEYAVFGDTDDTFSENRVESSLDLLEGKNLVVNDIDLTDAEGEKTRVSYIGNRLGESFDFTLSALENYNFVGLGNSSMRLSDLETIKIPPDLLAVDWFFFTKYWSGEASFTSEAKTYYRQYGENTVGLGSVSEESVLRSLNVKLKHYEALSVFSDVFRSKFENARDTMKKVRYREFFEEYYKQVIRFLPQNPLWWEDGMVIEEFNENTIDPK</sequence>
<dbReference type="SUPFAM" id="SSF53448">
    <property type="entry name" value="Nucleotide-diphospho-sugar transferases"/>
    <property type="match status" value="1"/>
</dbReference>